<evidence type="ECO:0000313" key="2">
    <source>
        <dbReference type="Proteomes" id="UP000436088"/>
    </source>
</evidence>
<evidence type="ECO:0000313" key="1">
    <source>
        <dbReference type="EMBL" id="KAE8664938.1"/>
    </source>
</evidence>
<protein>
    <recommendedName>
        <fullName evidence="3">Reverse transcriptase zinc-binding domain-containing protein</fullName>
    </recommendedName>
</protein>
<dbReference type="AlphaFoldDB" id="A0A6A2WUR3"/>
<dbReference type="EMBL" id="VEPZ02001641">
    <property type="protein sequence ID" value="KAE8664938.1"/>
    <property type="molecule type" value="Genomic_DNA"/>
</dbReference>
<comment type="caution">
    <text evidence="1">The sequence shown here is derived from an EMBL/GenBank/DDBJ whole genome shotgun (WGS) entry which is preliminary data.</text>
</comment>
<organism evidence="1 2">
    <name type="scientific">Hibiscus syriacus</name>
    <name type="common">Rose of Sharon</name>
    <dbReference type="NCBI Taxonomy" id="106335"/>
    <lineage>
        <taxon>Eukaryota</taxon>
        <taxon>Viridiplantae</taxon>
        <taxon>Streptophyta</taxon>
        <taxon>Embryophyta</taxon>
        <taxon>Tracheophyta</taxon>
        <taxon>Spermatophyta</taxon>
        <taxon>Magnoliopsida</taxon>
        <taxon>eudicotyledons</taxon>
        <taxon>Gunneridae</taxon>
        <taxon>Pentapetalae</taxon>
        <taxon>rosids</taxon>
        <taxon>malvids</taxon>
        <taxon>Malvales</taxon>
        <taxon>Malvaceae</taxon>
        <taxon>Malvoideae</taxon>
        <taxon>Hibiscus</taxon>
    </lineage>
</organism>
<accession>A0A6A2WUR3</accession>
<gene>
    <name evidence="1" type="ORF">F3Y22_tig00112738pilonHSYRG01145</name>
</gene>
<name>A0A6A2WUR3_HIBSY</name>
<proteinExistence type="predicted"/>
<evidence type="ECO:0008006" key="3">
    <source>
        <dbReference type="Google" id="ProtNLM"/>
    </source>
</evidence>
<sequence>MTNAERAKHQFTDDDRCPLCADSVEDIDHVMRKCSAIFPIWILLIKEDKLDEFMSMEMKTWIRINLDNKKYFAKVSEEWDILFGSILWNTWKKRNSIVFDSPLENSSSLLERSRRLQTITFTALEQEDARKKG</sequence>
<reference evidence="1" key="1">
    <citation type="submission" date="2019-09" db="EMBL/GenBank/DDBJ databases">
        <title>Draft genome information of white flower Hibiscus syriacus.</title>
        <authorList>
            <person name="Kim Y.-M."/>
        </authorList>
    </citation>
    <scope>NUCLEOTIDE SEQUENCE [LARGE SCALE GENOMIC DNA]</scope>
    <source>
        <strain evidence="1">YM2019G1</strain>
    </source>
</reference>
<keyword evidence="2" id="KW-1185">Reference proteome</keyword>
<dbReference type="Proteomes" id="UP000436088">
    <property type="component" value="Unassembled WGS sequence"/>
</dbReference>